<dbReference type="AlphaFoldDB" id="A7T1M3"/>
<keyword evidence="4 8" id="KW-0732">Signal</keyword>
<dbReference type="HOGENOM" id="CLU_2313202_0_0_1"/>
<dbReference type="GO" id="GO:0003993">
    <property type="term" value="F:acid phosphatase activity"/>
    <property type="evidence" value="ECO:0007669"/>
    <property type="project" value="UniProtKB-EC"/>
</dbReference>
<dbReference type="InParanoid" id="A7T1M3"/>
<sequence>MADGAKQMISLNVIRLLLVFCLSSLKFSTNAEKILRMANLVYRHGDRSAIRSYPSDPYANYWPQGFGQLTQVYCRSTDKDRTIMSAQAQLNGLYPPKGPQ</sequence>
<dbReference type="Gene3D" id="3.40.50.1240">
    <property type="entry name" value="Phosphoglycerate mutase-like"/>
    <property type="match status" value="2"/>
</dbReference>
<evidence type="ECO:0000256" key="1">
    <source>
        <dbReference type="ARBA" id="ARBA00000032"/>
    </source>
</evidence>
<evidence type="ECO:0000256" key="8">
    <source>
        <dbReference type="SAM" id="SignalP"/>
    </source>
</evidence>
<dbReference type="InterPro" id="IPR033379">
    <property type="entry name" value="Acid_Pase_AS"/>
</dbReference>
<name>A7T1M3_NEMVE</name>
<reference evidence="9 10" key="1">
    <citation type="journal article" date="2007" name="Science">
        <title>Sea anemone genome reveals ancestral eumetazoan gene repertoire and genomic organization.</title>
        <authorList>
            <person name="Putnam N.H."/>
            <person name="Srivastava M."/>
            <person name="Hellsten U."/>
            <person name="Dirks B."/>
            <person name="Chapman J."/>
            <person name="Salamov A."/>
            <person name="Terry A."/>
            <person name="Shapiro H."/>
            <person name="Lindquist E."/>
            <person name="Kapitonov V.V."/>
            <person name="Jurka J."/>
            <person name="Genikhovich G."/>
            <person name="Grigoriev I.V."/>
            <person name="Lucas S.M."/>
            <person name="Steele R.E."/>
            <person name="Finnerty J.R."/>
            <person name="Technau U."/>
            <person name="Martindale M.Q."/>
            <person name="Rokhsar D.S."/>
        </authorList>
    </citation>
    <scope>NUCLEOTIDE SEQUENCE [LARGE SCALE GENOMIC DNA]</scope>
    <source>
        <strain evidence="10">CH2 X CH6</strain>
    </source>
</reference>
<evidence type="ECO:0000256" key="4">
    <source>
        <dbReference type="ARBA" id="ARBA00022729"/>
    </source>
</evidence>
<dbReference type="eggNOG" id="KOG3720">
    <property type="taxonomic scope" value="Eukaryota"/>
</dbReference>
<evidence type="ECO:0000256" key="6">
    <source>
        <dbReference type="ARBA" id="ARBA00023157"/>
    </source>
</evidence>
<dbReference type="Proteomes" id="UP000001593">
    <property type="component" value="Unassembled WGS sequence"/>
</dbReference>
<accession>A7T1M3</accession>
<dbReference type="InterPro" id="IPR000560">
    <property type="entry name" value="His_Pase_clade-2"/>
</dbReference>
<keyword evidence="10" id="KW-1185">Reference proteome</keyword>
<feature type="chain" id="PRO_5002714832" description="acid phosphatase" evidence="8">
    <location>
        <begin position="32"/>
        <end position="100"/>
    </location>
</feature>
<dbReference type="PANTHER" id="PTHR11567">
    <property type="entry name" value="ACID PHOSPHATASE-RELATED"/>
    <property type="match status" value="1"/>
</dbReference>
<evidence type="ECO:0000256" key="7">
    <source>
        <dbReference type="ARBA" id="ARBA00023180"/>
    </source>
</evidence>
<dbReference type="SUPFAM" id="SSF53254">
    <property type="entry name" value="Phosphoglycerate mutase-like"/>
    <property type="match status" value="1"/>
</dbReference>
<evidence type="ECO:0000256" key="5">
    <source>
        <dbReference type="ARBA" id="ARBA00022801"/>
    </source>
</evidence>
<dbReference type="Pfam" id="PF00328">
    <property type="entry name" value="His_Phos_2"/>
    <property type="match status" value="1"/>
</dbReference>
<organism evidence="9 10">
    <name type="scientific">Nematostella vectensis</name>
    <name type="common">Starlet sea anemone</name>
    <dbReference type="NCBI Taxonomy" id="45351"/>
    <lineage>
        <taxon>Eukaryota</taxon>
        <taxon>Metazoa</taxon>
        <taxon>Cnidaria</taxon>
        <taxon>Anthozoa</taxon>
        <taxon>Hexacorallia</taxon>
        <taxon>Actiniaria</taxon>
        <taxon>Edwardsiidae</taxon>
        <taxon>Nematostella</taxon>
    </lineage>
</organism>
<dbReference type="PROSITE" id="PS00616">
    <property type="entry name" value="HIS_ACID_PHOSPHAT_1"/>
    <property type="match status" value="1"/>
</dbReference>
<proteinExistence type="inferred from homology"/>
<keyword evidence="5" id="KW-0378">Hydrolase</keyword>
<dbReference type="EMBL" id="DS470125">
    <property type="protein sequence ID" value="EDO30143.1"/>
    <property type="molecule type" value="Genomic_DNA"/>
</dbReference>
<comment type="similarity">
    <text evidence="2">Belongs to the histidine acid phosphatase family.</text>
</comment>
<evidence type="ECO:0000313" key="9">
    <source>
        <dbReference type="EMBL" id="EDO30143.1"/>
    </source>
</evidence>
<comment type="catalytic activity">
    <reaction evidence="1">
        <text>a phosphate monoester + H2O = an alcohol + phosphate</text>
        <dbReference type="Rhea" id="RHEA:15017"/>
        <dbReference type="ChEBI" id="CHEBI:15377"/>
        <dbReference type="ChEBI" id="CHEBI:30879"/>
        <dbReference type="ChEBI" id="CHEBI:43474"/>
        <dbReference type="ChEBI" id="CHEBI:67140"/>
        <dbReference type="EC" id="3.1.3.2"/>
    </reaction>
</comment>
<evidence type="ECO:0000256" key="3">
    <source>
        <dbReference type="ARBA" id="ARBA00012646"/>
    </source>
</evidence>
<evidence type="ECO:0000313" key="10">
    <source>
        <dbReference type="Proteomes" id="UP000001593"/>
    </source>
</evidence>
<feature type="signal peptide" evidence="8">
    <location>
        <begin position="1"/>
        <end position="31"/>
    </location>
</feature>
<dbReference type="PANTHER" id="PTHR11567:SF211">
    <property type="entry name" value="PROSTATIC ACID PHOSPHATASE"/>
    <property type="match status" value="1"/>
</dbReference>
<protein>
    <recommendedName>
        <fullName evidence="3">acid phosphatase</fullName>
        <ecNumber evidence="3">3.1.3.2</ecNumber>
    </recommendedName>
</protein>
<gene>
    <name evidence="9" type="ORF">NEMVEDRAFT_v1g220986</name>
</gene>
<feature type="non-terminal residue" evidence="9">
    <location>
        <position position="1"/>
    </location>
</feature>
<dbReference type="InterPro" id="IPR050645">
    <property type="entry name" value="Histidine_acid_phosphatase"/>
</dbReference>
<dbReference type="PhylomeDB" id="A7T1M3"/>
<dbReference type="EC" id="3.1.3.2" evidence="3"/>
<evidence type="ECO:0000256" key="2">
    <source>
        <dbReference type="ARBA" id="ARBA00005375"/>
    </source>
</evidence>
<keyword evidence="6" id="KW-1015">Disulfide bond</keyword>
<keyword evidence="7" id="KW-0325">Glycoprotein</keyword>
<dbReference type="InterPro" id="IPR029033">
    <property type="entry name" value="His_PPase_superfam"/>
</dbReference>